<protein>
    <submittedName>
        <fullName evidence="3">Peptidoglycan DD-metalloendopeptidase family protein</fullName>
    </submittedName>
</protein>
<feature type="region of interest" description="Disordered" evidence="1">
    <location>
        <begin position="1"/>
        <end position="71"/>
    </location>
</feature>
<dbReference type="Pfam" id="PF01551">
    <property type="entry name" value="Peptidase_M23"/>
    <property type="match status" value="1"/>
</dbReference>
<dbReference type="PANTHER" id="PTHR21666">
    <property type="entry name" value="PEPTIDASE-RELATED"/>
    <property type="match status" value="1"/>
</dbReference>
<gene>
    <name evidence="3" type="ORF">GCU56_15095</name>
</gene>
<evidence type="ECO:0000259" key="2">
    <source>
        <dbReference type="Pfam" id="PF01551"/>
    </source>
</evidence>
<dbReference type="EMBL" id="JAAGWF010000017">
    <property type="protein sequence ID" value="NEK59191.1"/>
    <property type="molecule type" value="Genomic_DNA"/>
</dbReference>
<keyword evidence="4" id="KW-1185">Reference proteome</keyword>
<dbReference type="AlphaFoldDB" id="A0A7K3W2R8"/>
<sequence length="367" mass="37619">MTPLHHDRLLVEGTAPAPGARTPLGTAAAPSPRRTPRPVPETADPTIPTQRSGDAQLLGTIGTDRPAEDRTPELAEVTDLAGLTGLAEATARAGIEDLTDVRAEDAAPTGAASTVVAVPRSGRGRRLRFAPPSAARRPAVFLAVALVGATGLALVTAGDHVAQADAPEAETASVSVAAELGLDQQSQSAVIEDDAAARLEQMTASRTAREAEQAAAAQVQADADRLASEAAAEAARPDAVLPVSGARLTSGFGARWGTQHAGIDLAAPMLTPEYAAMDGIVLEAGPASGYGNVVYVQHENGDVTVYGHMEEILVSPGQVVQAGETIALLGNRGQSTGPHLHFEVHVGGLNGQKIDPIPWLRDRGVAV</sequence>
<dbReference type="InterPro" id="IPR011055">
    <property type="entry name" value="Dup_hybrid_motif"/>
</dbReference>
<name>A0A7K3W2R8_9ACTN</name>
<dbReference type="Proteomes" id="UP000470246">
    <property type="component" value="Unassembled WGS sequence"/>
</dbReference>
<dbReference type="RefSeq" id="WP_163482572.1">
    <property type="nucleotide sequence ID" value="NZ_JAAGWF010000017.1"/>
</dbReference>
<comment type="caution">
    <text evidence="3">The sequence shown here is derived from an EMBL/GenBank/DDBJ whole genome shotgun (WGS) entry which is preliminary data.</text>
</comment>
<reference evidence="3 4" key="1">
    <citation type="submission" date="2020-02" db="EMBL/GenBank/DDBJ databases">
        <title>Geodermatophilus sabuli CPCC 205279 I12A-02694.</title>
        <authorList>
            <person name="Jiang Z."/>
        </authorList>
    </citation>
    <scope>NUCLEOTIDE SEQUENCE [LARGE SCALE GENOMIC DNA]</scope>
    <source>
        <strain evidence="3 4">I12A-02694</strain>
    </source>
</reference>
<evidence type="ECO:0000256" key="1">
    <source>
        <dbReference type="SAM" id="MobiDB-lite"/>
    </source>
</evidence>
<organism evidence="3 4">
    <name type="scientific">Geodermatophilus sabuli</name>
    <dbReference type="NCBI Taxonomy" id="1564158"/>
    <lineage>
        <taxon>Bacteria</taxon>
        <taxon>Bacillati</taxon>
        <taxon>Actinomycetota</taxon>
        <taxon>Actinomycetes</taxon>
        <taxon>Geodermatophilales</taxon>
        <taxon>Geodermatophilaceae</taxon>
        <taxon>Geodermatophilus</taxon>
    </lineage>
</organism>
<dbReference type="InterPro" id="IPR016047">
    <property type="entry name" value="M23ase_b-sheet_dom"/>
</dbReference>
<evidence type="ECO:0000313" key="3">
    <source>
        <dbReference type="EMBL" id="NEK59191.1"/>
    </source>
</evidence>
<dbReference type="CDD" id="cd12797">
    <property type="entry name" value="M23_peptidase"/>
    <property type="match status" value="1"/>
</dbReference>
<dbReference type="InterPro" id="IPR050570">
    <property type="entry name" value="Cell_wall_metabolism_enzyme"/>
</dbReference>
<dbReference type="GO" id="GO:0004222">
    <property type="term" value="F:metalloendopeptidase activity"/>
    <property type="evidence" value="ECO:0007669"/>
    <property type="project" value="TreeGrafter"/>
</dbReference>
<dbReference type="SUPFAM" id="SSF51261">
    <property type="entry name" value="Duplicated hybrid motif"/>
    <property type="match status" value="1"/>
</dbReference>
<feature type="domain" description="M23ase beta-sheet core" evidence="2">
    <location>
        <begin position="259"/>
        <end position="356"/>
    </location>
</feature>
<dbReference type="PANTHER" id="PTHR21666:SF270">
    <property type="entry name" value="MUREIN HYDROLASE ACTIVATOR ENVC"/>
    <property type="match status" value="1"/>
</dbReference>
<proteinExistence type="predicted"/>
<evidence type="ECO:0000313" key="4">
    <source>
        <dbReference type="Proteomes" id="UP000470246"/>
    </source>
</evidence>
<dbReference type="Gene3D" id="2.70.70.10">
    <property type="entry name" value="Glucose Permease (Domain IIA)"/>
    <property type="match status" value="1"/>
</dbReference>
<feature type="compositionally biased region" description="Basic and acidic residues" evidence="1">
    <location>
        <begin position="1"/>
        <end position="10"/>
    </location>
</feature>
<accession>A0A7K3W2R8</accession>